<evidence type="ECO:0000256" key="3">
    <source>
        <dbReference type="ARBA" id="ARBA00022741"/>
    </source>
</evidence>
<evidence type="ECO:0000256" key="4">
    <source>
        <dbReference type="ARBA" id="ARBA00022840"/>
    </source>
</evidence>
<dbReference type="GO" id="GO:0016020">
    <property type="term" value="C:membrane"/>
    <property type="evidence" value="ECO:0007669"/>
    <property type="project" value="UniProtKB-SubCell"/>
</dbReference>
<sequence length="699" mass="71726">MLSPAIRRLLALLRPECRQWALVGVLMVASALGEVAGPYFTGHITDQVTQEDTSAAMWPLVVLGLGSALTELVCDCTAAVALTRVRARLQCGAVAAVLRGNVPGPGGSLGDTPGAVAARVTGDAEAAHAALADAVVPALWALARAGALLAVMASLAPLLALVTLLVLPLLLLLPRAIAGIQQVVRGTQGLRVPCQLPWPLVTSVSPVSPPCTPCPLPGPLVISPDSSLLPWASCHLPLLCGDSSVPSLSPPCPPSVPSNPVVTPCPVCPQDLARRARAALADATAVAVESLRALRTVRAFGHEAGMTARVQQRLSHSHQLECGEALAYGAGRWASGFPTLVMKLGLLLVGGRLVAAGTITPGELVTILMCHLNFTRAVDALLLYLPDLAKAVGSSETLLELLDKAKWVAPVGTLSPVTPRGHEASRTPGLCLKDVYVTYPGRSEPVLKGVSLSLAPGELLAVLAPPGGGKSSLAAAALGLRPLAGGAVLLDGTPLSPRADPALRRQVAGVPQSPSLLSRSLSANITLGWGHREGMQVTQVTAAAQRVGVHTWATRLPHGYDTEVGPRGMQLSGGQAQGVALARALLRTPRLLVLDEPTRALDPVTRCQVEQELLGPGGLGAGEGPAVLLVTGQVALARQAPRVALLEGGRLRELGSPGELATPPWETAGDSEDTWEGGGDTEDTGDGEGDTGDSKGGGH</sequence>
<dbReference type="SUPFAM" id="SSF52540">
    <property type="entry name" value="P-loop containing nucleoside triphosphate hydrolases"/>
    <property type="match status" value="1"/>
</dbReference>
<reference evidence="12" key="1">
    <citation type="submission" date="2025-08" db="UniProtKB">
        <authorList>
            <consortium name="RefSeq"/>
        </authorList>
    </citation>
    <scope>IDENTIFICATION</scope>
</reference>
<keyword evidence="11" id="KW-1185">Reference proteome</keyword>
<proteinExistence type="predicted"/>
<protein>
    <submittedName>
        <fullName evidence="12">Antigen peptide transporter 1-like</fullName>
    </submittedName>
</protein>
<evidence type="ECO:0000256" key="7">
    <source>
        <dbReference type="SAM" id="MobiDB-lite"/>
    </source>
</evidence>
<keyword evidence="4" id="KW-0067">ATP-binding</keyword>
<dbReference type="RefSeq" id="XP_017694876.1">
    <property type="nucleotide sequence ID" value="XM_017839387.1"/>
</dbReference>
<dbReference type="PROSITE" id="PS50929">
    <property type="entry name" value="ABC_TM1F"/>
    <property type="match status" value="1"/>
</dbReference>
<evidence type="ECO:0000313" key="12">
    <source>
        <dbReference type="RefSeq" id="XP_017694876.1"/>
    </source>
</evidence>
<comment type="subcellular location">
    <subcellularLocation>
        <location evidence="1">Membrane</location>
        <topology evidence="1">Multi-pass membrane protein</topology>
    </subcellularLocation>
</comment>
<feature type="domain" description="ABC transporter" evidence="9">
    <location>
        <begin position="430"/>
        <end position="673"/>
    </location>
</feature>
<keyword evidence="6 8" id="KW-0472">Membrane</keyword>
<dbReference type="OrthoDB" id="6500128at2759"/>
<evidence type="ECO:0000256" key="8">
    <source>
        <dbReference type="SAM" id="Phobius"/>
    </source>
</evidence>
<dbReference type="GeneID" id="108509807"/>
<dbReference type="Gene3D" id="1.20.1560.10">
    <property type="entry name" value="ABC transporter type 1, transmembrane domain"/>
    <property type="match status" value="2"/>
</dbReference>
<keyword evidence="3" id="KW-0547">Nucleotide-binding</keyword>
<dbReference type="GO" id="GO:0015421">
    <property type="term" value="F:ABC-type oligopeptide transporter activity"/>
    <property type="evidence" value="ECO:0007669"/>
    <property type="project" value="TreeGrafter"/>
</dbReference>
<evidence type="ECO:0000259" key="9">
    <source>
        <dbReference type="PROSITE" id="PS50893"/>
    </source>
</evidence>
<dbReference type="InterPro" id="IPR036640">
    <property type="entry name" value="ABC1_TM_sf"/>
</dbReference>
<dbReference type="SMART" id="SM00382">
    <property type="entry name" value="AAA"/>
    <property type="match status" value="1"/>
</dbReference>
<organism evidence="11 12">
    <name type="scientific">Lepidothrix coronata</name>
    <name type="common">blue-crowned manakin</name>
    <dbReference type="NCBI Taxonomy" id="321398"/>
    <lineage>
        <taxon>Eukaryota</taxon>
        <taxon>Metazoa</taxon>
        <taxon>Chordata</taxon>
        <taxon>Craniata</taxon>
        <taxon>Vertebrata</taxon>
        <taxon>Euteleostomi</taxon>
        <taxon>Archelosauria</taxon>
        <taxon>Archosauria</taxon>
        <taxon>Dinosauria</taxon>
        <taxon>Saurischia</taxon>
        <taxon>Theropoda</taxon>
        <taxon>Coelurosauria</taxon>
        <taxon>Aves</taxon>
        <taxon>Neognathae</taxon>
        <taxon>Neoaves</taxon>
        <taxon>Telluraves</taxon>
        <taxon>Australaves</taxon>
        <taxon>Passeriformes</taxon>
        <taxon>Pipridae</taxon>
        <taxon>Lepidothrix</taxon>
    </lineage>
</organism>
<dbReference type="PANTHER" id="PTHR43394">
    <property type="entry name" value="ATP-DEPENDENT PERMEASE MDL1, MITOCHONDRIAL"/>
    <property type="match status" value="1"/>
</dbReference>
<feature type="transmembrane region" description="Helical" evidence="8">
    <location>
        <begin position="20"/>
        <end position="40"/>
    </location>
</feature>
<keyword evidence="5 8" id="KW-1133">Transmembrane helix</keyword>
<dbReference type="PANTHER" id="PTHR43394:SF13">
    <property type="entry name" value="ANTIGEN PEPTIDE TRANSPORTER 1"/>
    <property type="match status" value="1"/>
</dbReference>
<evidence type="ECO:0000256" key="5">
    <source>
        <dbReference type="ARBA" id="ARBA00022989"/>
    </source>
</evidence>
<dbReference type="Pfam" id="PF00005">
    <property type="entry name" value="ABC_tran"/>
    <property type="match status" value="1"/>
</dbReference>
<dbReference type="InterPro" id="IPR011527">
    <property type="entry name" value="ABC1_TM_dom"/>
</dbReference>
<dbReference type="Gene3D" id="3.40.50.300">
    <property type="entry name" value="P-loop containing nucleotide triphosphate hydrolases"/>
    <property type="match status" value="1"/>
</dbReference>
<dbReference type="InterPro" id="IPR027417">
    <property type="entry name" value="P-loop_NTPase"/>
</dbReference>
<gene>
    <name evidence="12" type="primary">LOC108509807</name>
</gene>
<feature type="domain" description="ABC transmembrane type-1" evidence="10">
    <location>
        <begin position="21"/>
        <end position="390"/>
    </location>
</feature>
<evidence type="ECO:0000256" key="6">
    <source>
        <dbReference type="ARBA" id="ARBA00023136"/>
    </source>
</evidence>
<evidence type="ECO:0000259" key="10">
    <source>
        <dbReference type="PROSITE" id="PS50929"/>
    </source>
</evidence>
<evidence type="ECO:0000256" key="1">
    <source>
        <dbReference type="ARBA" id="ARBA00004141"/>
    </source>
</evidence>
<feature type="compositionally biased region" description="Acidic residues" evidence="7">
    <location>
        <begin position="669"/>
        <end position="691"/>
    </location>
</feature>
<dbReference type="GO" id="GO:0005524">
    <property type="term" value="F:ATP binding"/>
    <property type="evidence" value="ECO:0007669"/>
    <property type="project" value="UniProtKB-KW"/>
</dbReference>
<dbReference type="AlphaFoldDB" id="A0A6J0J9A1"/>
<feature type="transmembrane region" description="Helical" evidence="8">
    <location>
        <begin position="60"/>
        <end position="82"/>
    </location>
</feature>
<dbReference type="InterPro" id="IPR003593">
    <property type="entry name" value="AAA+_ATPase"/>
</dbReference>
<dbReference type="Proteomes" id="UP000504624">
    <property type="component" value="Unplaced"/>
</dbReference>
<dbReference type="GO" id="GO:0016887">
    <property type="term" value="F:ATP hydrolysis activity"/>
    <property type="evidence" value="ECO:0007669"/>
    <property type="project" value="InterPro"/>
</dbReference>
<dbReference type="InterPro" id="IPR039421">
    <property type="entry name" value="Type_1_exporter"/>
</dbReference>
<feature type="transmembrane region" description="Helical" evidence="8">
    <location>
        <begin position="147"/>
        <end position="173"/>
    </location>
</feature>
<dbReference type="InterPro" id="IPR003439">
    <property type="entry name" value="ABC_transporter-like_ATP-bd"/>
</dbReference>
<name>A0A6J0J9A1_9PASS</name>
<evidence type="ECO:0000313" key="11">
    <source>
        <dbReference type="Proteomes" id="UP000504624"/>
    </source>
</evidence>
<dbReference type="PROSITE" id="PS50893">
    <property type="entry name" value="ABC_TRANSPORTER_2"/>
    <property type="match status" value="1"/>
</dbReference>
<keyword evidence="2 8" id="KW-0812">Transmembrane</keyword>
<dbReference type="Pfam" id="PF00664">
    <property type="entry name" value="ABC_membrane"/>
    <property type="match status" value="2"/>
</dbReference>
<feature type="region of interest" description="Disordered" evidence="7">
    <location>
        <begin position="653"/>
        <end position="699"/>
    </location>
</feature>
<evidence type="ECO:0000256" key="2">
    <source>
        <dbReference type="ARBA" id="ARBA00022692"/>
    </source>
</evidence>
<accession>A0A6J0J9A1</accession>
<dbReference type="SUPFAM" id="SSF90123">
    <property type="entry name" value="ABC transporter transmembrane region"/>
    <property type="match status" value="2"/>
</dbReference>